<sequence length="114" mass="12645">MTDTAKHASKPIREFFIQGLTSDGKQFRPSDWAERLCGAMSCFRPEGGRNAHLQYSPYVRPILLNGVRSVVVNEALREIEPLAFHFVMSFAKDNDLQIVDACLLPDPAPPATSA</sequence>
<dbReference type="EMBL" id="JACOFU010000003">
    <property type="protein sequence ID" value="MBC3831920.1"/>
    <property type="molecule type" value="Genomic_DNA"/>
</dbReference>
<dbReference type="Pfam" id="PF12112">
    <property type="entry name" value="DUF3579"/>
    <property type="match status" value="1"/>
</dbReference>
<comment type="caution">
    <text evidence="1">The sequence shown here is derived from an EMBL/GenBank/DDBJ whole genome shotgun (WGS) entry which is preliminary data.</text>
</comment>
<gene>
    <name evidence="1" type="ORF">H8K33_10405</name>
</gene>
<organism evidence="1 2">
    <name type="scientific">Undibacterium amnicola</name>
    <dbReference type="NCBI Taxonomy" id="1834038"/>
    <lineage>
        <taxon>Bacteria</taxon>
        <taxon>Pseudomonadati</taxon>
        <taxon>Pseudomonadota</taxon>
        <taxon>Betaproteobacteria</taxon>
        <taxon>Burkholderiales</taxon>
        <taxon>Oxalobacteraceae</taxon>
        <taxon>Undibacterium</taxon>
    </lineage>
</organism>
<dbReference type="RefSeq" id="WP_186890945.1">
    <property type="nucleotide sequence ID" value="NZ_JACOFU010000003.1"/>
</dbReference>
<evidence type="ECO:0000313" key="2">
    <source>
        <dbReference type="Proteomes" id="UP000643610"/>
    </source>
</evidence>
<proteinExistence type="predicted"/>
<dbReference type="Gene3D" id="3.30.70.2340">
    <property type="entry name" value="Uncharacterised protein PF12112 family, DUF3579"/>
    <property type="match status" value="1"/>
</dbReference>
<evidence type="ECO:0000313" key="1">
    <source>
        <dbReference type="EMBL" id="MBC3831920.1"/>
    </source>
</evidence>
<keyword evidence="2" id="KW-1185">Reference proteome</keyword>
<dbReference type="InterPro" id="IPR021969">
    <property type="entry name" value="DUF3579"/>
</dbReference>
<reference evidence="1 2" key="1">
    <citation type="submission" date="2020-08" db="EMBL/GenBank/DDBJ databases">
        <title>Novel species isolated from subtropical streams in China.</title>
        <authorList>
            <person name="Lu H."/>
        </authorList>
    </citation>
    <scope>NUCLEOTIDE SEQUENCE [LARGE SCALE GENOMIC DNA]</scope>
    <source>
        <strain evidence="1 2">KCTC 52442</strain>
    </source>
</reference>
<name>A0ABR6XQZ2_9BURK</name>
<dbReference type="Proteomes" id="UP000643610">
    <property type="component" value="Unassembled WGS sequence"/>
</dbReference>
<accession>A0ABR6XQZ2</accession>
<protein>
    <submittedName>
        <fullName evidence="1">DUF3579 domain-containing protein</fullName>
    </submittedName>
</protein>